<keyword evidence="3" id="KW-0611">Plant defense</keyword>
<keyword evidence="2" id="KW-0547">Nucleotide-binding</keyword>
<evidence type="ECO:0000256" key="3">
    <source>
        <dbReference type="ARBA" id="ARBA00022821"/>
    </source>
</evidence>
<evidence type="ECO:0000256" key="6">
    <source>
        <dbReference type="SAM" id="SignalP"/>
    </source>
</evidence>
<accession>A0ABD3LAY1</accession>
<gene>
    <name evidence="9" type="ORF">ACJRO7_010105</name>
</gene>
<protein>
    <recommendedName>
        <fullName evidence="11">Disease resistance RPP13-like protein 1</fullName>
    </recommendedName>
</protein>
<evidence type="ECO:0000256" key="5">
    <source>
        <dbReference type="SAM" id="Coils"/>
    </source>
</evidence>
<proteinExistence type="predicted"/>
<dbReference type="Gene3D" id="3.40.50.300">
    <property type="entry name" value="P-loop containing nucleotide triphosphate hydrolases"/>
    <property type="match status" value="1"/>
</dbReference>
<evidence type="ECO:0000313" key="10">
    <source>
        <dbReference type="Proteomes" id="UP001634007"/>
    </source>
</evidence>
<sequence>MAIGEIFLSSLIQVLLDKLVSMGLDYVQREGVSPTLPRKCEKMLETINEVLDDAEDKQLDGDRLVKRWLDNVRDLAYDLEDLLDEFEIEAAQAKSEAESSTSKGQLKRKFPFFSQPCSLASKTKLLEIVDRFEEIIKRKSLLSLRKNVVDRSHYTNERLPSTSLPESQFFGREKEEEHILELLTGEAENGNTTLSIVPIVGMGGIGKTALAQRLYNDAKVSSYFEKRAWVCVSDVFNVLDITKTILRSITEVSNEGEDLNRLQVKLKDSLSGKKFLVVLDDVWNENYGQWTALLKPFEAGAKGSKIIITTRNYTVVSITGASSYPLKELSLNNCISLLALHALKTTNFERHLDLETIGKKNSRKM</sequence>
<evidence type="ECO:0000256" key="4">
    <source>
        <dbReference type="ARBA" id="ARBA00022840"/>
    </source>
</evidence>
<dbReference type="Pfam" id="PF18052">
    <property type="entry name" value="Rx_N"/>
    <property type="match status" value="1"/>
</dbReference>
<evidence type="ECO:0000256" key="2">
    <source>
        <dbReference type="ARBA" id="ARBA00022741"/>
    </source>
</evidence>
<dbReference type="Pfam" id="PF00931">
    <property type="entry name" value="NB-ARC"/>
    <property type="match status" value="1"/>
</dbReference>
<dbReference type="InterPro" id="IPR041118">
    <property type="entry name" value="Rx_N"/>
</dbReference>
<evidence type="ECO:0000259" key="7">
    <source>
        <dbReference type="Pfam" id="PF00931"/>
    </source>
</evidence>
<dbReference type="AlphaFoldDB" id="A0ABD3LAY1"/>
<evidence type="ECO:0000256" key="1">
    <source>
        <dbReference type="ARBA" id="ARBA00022737"/>
    </source>
</evidence>
<dbReference type="PANTHER" id="PTHR36766">
    <property type="entry name" value="PLANT BROAD-SPECTRUM MILDEW RESISTANCE PROTEIN RPW8"/>
    <property type="match status" value="1"/>
</dbReference>
<feature type="signal peptide" evidence="6">
    <location>
        <begin position="1"/>
        <end position="16"/>
    </location>
</feature>
<comment type="caution">
    <text evidence="9">The sequence shown here is derived from an EMBL/GenBank/DDBJ whole genome shotgun (WGS) entry which is preliminary data.</text>
</comment>
<keyword evidence="1" id="KW-0677">Repeat</keyword>
<dbReference type="FunFam" id="3.40.50.300:FF:001091">
    <property type="entry name" value="Probable disease resistance protein At1g61300"/>
    <property type="match status" value="1"/>
</dbReference>
<keyword evidence="4" id="KW-0067">ATP-binding</keyword>
<feature type="domain" description="NB-ARC" evidence="7">
    <location>
        <begin position="176"/>
        <end position="338"/>
    </location>
</feature>
<dbReference type="PANTHER" id="PTHR36766:SF51">
    <property type="entry name" value="DISEASE RESISTANCE RPP13-LIKE PROTEIN 1"/>
    <property type="match status" value="1"/>
</dbReference>
<keyword evidence="10" id="KW-1185">Reference proteome</keyword>
<feature type="chain" id="PRO_5044782606" description="Disease resistance RPP13-like protein 1" evidence="6">
    <location>
        <begin position="17"/>
        <end position="365"/>
    </location>
</feature>
<organism evidence="9 10">
    <name type="scientific">Eucalyptus globulus</name>
    <name type="common">Tasmanian blue gum</name>
    <dbReference type="NCBI Taxonomy" id="34317"/>
    <lineage>
        <taxon>Eukaryota</taxon>
        <taxon>Viridiplantae</taxon>
        <taxon>Streptophyta</taxon>
        <taxon>Embryophyta</taxon>
        <taxon>Tracheophyta</taxon>
        <taxon>Spermatophyta</taxon>
        <taxon>Magnoliopsida</taxon>
        <taxon>eudicotyledons</taxon>
        <taxon>Gunneridae</taxon>
        <taxon>Pentapetalae</taxon>
        <taxon>rosids</taxon>
        <taxon>malvids</taxon>
        <taxon>Myrtales</taxon>
        <taxon>Myrtaceae</taxon>
        <taxon>Myrtoideae</taxon>
        <taxon>Eucalypteae</taxon>
        <taxon>Eucalyptus</taxon>
    </lineage>
</organism>
<dbReference type="InterPro" id="IPR002182">
    <property type="entry name" value="NB-ARC"/>
</dbReference>
<dbReference type="EMBL" id="JBJKBG010000002">
    <property type="protein sequence ID" value="KAL3748960.1"/>
    <property type="molecule type" value="Genomic_DNA"/>
</dbReference>
<name>A0ABD3LAY1_EUCGL</name>
<keyword evidence="6" id="KW-0732">Signal</keyword>
<dbReference type="GO" id="GO:0006952">
    <property type="term" value="P:defense response"/>
    <property type="evidence" value="ECO:0007669"/>
    <property type="project" value="UniProtKB-KW"/>
</dbReference>
<evidence type="ECO:0000259" key="8">
    <source>
        <dbReference type="Pfam" id="PF18052"/>
    </source>
</evidence>
<evidence type="ECO:0000313" key="9">
    <source>
        <dbReference type="EMBL" id="KAL3748960.1"/>
    </source>
</evidence>
<dbReference type="PRINTS" id="PR00364">
    <property type="entry name" value="DISEASERSIST"/>
</dbReference>
<evidence type="ECO:0008006" key="11">
    <source>
        <dbReference type="Google" id="ProtNLM"/>
    </source>
</evidence>
<feature type="coiled-coil region" evidence="5">
    <location>
        <begin position="69"/>
        <end position="103"/>
    </location>
</feature>
<keyword evidence="5" id="KW-0175">Coiled coil</keyword>
<dbReference type="Gene3D" id="1.20.5.4130">
    <property type="match status" value="1"/>
</dbReference>
<dbReference type="Proteomes" id="UP001634007">
    <property type="component" value="Unassembled WGS sequence"/>
</dbReference>
<reference evidence="9 10" key="1">
    <citation type="submission" date="2024-11" db="EMBL/GenBank/DDBJ databases">
        <title>Chromosome-level genome assembly of Eucalyptus globulus Labill. provides insights into its genome evolution.</title>
        <authorList>
            <person name="Li X."/>
        </authorList>
    </citation>
    <scope>NUCLEOTIDE SEQUENCE [LARGE SCALE GENOMIC DNA]</scope>
    <source>
        <strain evidence="9">CL2024</strain>
        <tissue evidence="9">Fresh tender leaves</tissue>
    </source>
</reference>
<dbReference type="SUPFAM" id="SSF52540">
    <property type="entry name" value="P-loop containing nucleoside triphosphate hydrolases"/>
    <property type="match status" value="1"/>
</dbReference>
<feature type="domain" description="Disease resistance N-terminal" evidence="8">
    <location>
        <begin position="8"/>
        <end position="100"/>
    </location>
</feature>
<dbReference type="InterPro" id="IPR027417">
    <property type="entry name" value="P-loop_NTPase"/>
</dbReference>
<dbReference type="GO" id="GO:0005524">
    <property type="term" value="F:ATP binding"/>
    <property type="evidence" value="ECO:0007669"/>
    <property type="project" value="UniProtKB-KW"/>
</dbReference>